<feature type="compositionally biased region" description="Gly residues" evidence="1">
    <location>
        <begin position="61"/>
        <end position="70"/>
    </location>
</feature>
<reference evidence="2" key="1">
    <citation type="submission" date="2020-05" db="EMBL/GenBank/DDBJ databases">
        <title>Mycena genomes resolve the evolution of fungal bioluminescence.</title>
        <authorList>
            <person name="Tsai I.J."/>
        </authorList>
    </citation>
    <scope>NUCLEOTIDE SEQUENCE</scope>
    <source>
        <strain evidence="2">CCC161011</strain>
    </source>
</reference>
<evidence type="ECO:0008006" key="4">
    <source>
        <dbReference type="Google" id="ProtNLM"/>
    </source>
</evidence>
<dbReference type="OrthoDB" id="3054606at2759"/>
<comment type="caution">
    <text evidence="2">The sequence shown here is derived from an EMBL/GenBank/DDBJ whole genome shotgun (WGS) entry which is preliminary data.</text>
</comment>
<dbReference type="AlphaFoldDB" id="A0A8H6YLZ0"/>
<proteinExistence type="predicted"/>
<evidence type="ECO:0000313" key="2">
    <source>
        <dbReference type="EMBL" id="KAF7360335.1"/>
    </source>
</evidence>
<organism evidence="2 3">
    <name type="scientific">Mycena venus</name>
    <dbReference type="NCBI Taxonomy" id="2733690"/>
    <lineage>
        <taxon>Eukaryota</taxon>
        <taxon>Fungi</taxon>
        <taxon>Dikarya</taxon>
        <taxon>Basidiomycota</taxon>
        <taxon>Agaricomycotina</taxon>
        <taxon>Agaricomycetes</taxon>
        <taxon>Agaricomycetidae</taxon>
        <taxon>Agaricales</taxon>
        <taxon>Marasmiineae</taxon>
        <taxon>Mycenaceae</taxon>
        <taxon>Mycena</taxon>
    </lineage>
</organism>
<sequence>MADSETALEATASQWRMIGCIYIPAWHPHKPPITHMPAGREKPQRKSFRDPMSSRRVDTAGVGGAGGPGLGPRYAPEPVTIDNPAKNQILDFATDEFCDEYRLGNDIQQLLVEQGFDPINALFDTKEDRLEELGFKVGQIAELRWALKKMLLDKYPSIRVVTSEAELTTSICGGRGGAGGFGSYRGGRGGAGKPPKLGTVDLFRFNVIGGGIGGAGGPSNGGGLIGTSKKAKFKVKGGGIGGVGGAGGIRGRNGASKGATFNVNVIGGGIRGADGASGVGGLNIHFQGGINGADGASGVGGLIGTSERAMFNAIGGGIRGADGASGVGGLIGTSERATFNAIGGEEWWMQDAQYSFQGGINGADGASGVGGLIGTSERAKVVATGRAMPSNRPELEGGQGGVGGWGDLLGGAGGLGGAPQVSVLYVAFFSKIAVHIFFFGGGIGGAGGPSAFEGGQGGDGEGPICPSLLFPIDEYTRRRIPRTPLDDFSINPALRTLLQAQGFQTVGGLLEAYDTDVQAPQFKPGHAHVLTGALSKFVALKLSEVRTPELGPNKSQPLFGRYTRY</sequence>
<protein>
    <recommendedName>
        <fullName evidence="4">SAM domain-containing protein</fullName>
    </recommendedName>
</protein>
<dbReference type="Proteomes" id="UP000620124">
    <property type="component" value="Unassembled WGS sequence"/>
</dbReference>
<keyword evidence="3" id="KW-1185">Reference proteome</keyword>
<dbReference type="EMBL" id="JACAZI010000005">
    <property type="protein sequence ID" value="KAF7360335.1"/>
    <property type="molecule type" value="Genomic_DNA"/>
</dbReference>
<accession>A0A8H6YLZ0</accession>
<feature type="region of interest" description="Disordered" evidence="1">
    <location>
        <begin position="32"/>
        <end position="71"/>
    </location>
</feature>
<feature type="compositionally biased region" description="Basic and acidic residues" evidence="1">
    <location>
        <begin position="38"/>
        <end position="58"/>
    </location>
</feature>
<gene>
    <name evidence="2" type="ORF">MVEN_00763000</name>
</gene>
<name>A0A8H6YLZ0_9AGAR</name>
<evidence type="ECO:0000256" key="1">
    <source>
        <dbReference type="SAM" id="MobiDB-lite"/>
    </source>
</evidence>
<evidence type="ECO:0000313" key="3">
    <source>
        <dbReference type="Proteomes" id="UP000620124"/>
    </source>
</evidence>